<dbReference type="Pfam" id="PF03630">
    <property type="entry name" value="Fumble"/>
    <property type="match status" value="2"/>
</dbReference>
<dbReference type="GO" id="GO:0004594">
    <property type="term" value="F:pantothenate kinase activity"/>
    <property type="evidence" value="ECO:0007669"/>
    <property type="project" value="UniProtKB-EC"/>
</dbReference>
<dbReference type="PANTHER" id="PTHR12280">
    <property type="entry name" value="PANTOTHENATE KINASE"/>
    <property type="match status" value="1"/>
</dbReference>
<organism evidence="13 14">
    <name type="scientific">Cyclotella atomus</name>
    <dbReference type="NCBI Taxonomy" id="382360"/>
    <lineage>
        <taxon>Eukaryota</taxon>
        <taxon>Sar</taxon>
        <taxon>Stramenopiles</taxon>
        <taxon>Ochrophyta</taxon>
        <taxon>Bacillariophyta</taxon>
        <taxon>Coscinodiscophyceae</taxon>
        <taxon>Thalassiosirophycidae</taxon>
        <taxon>Stephanodiscales</taxon>
        <taxon>Stephanodiscaceae</taxon>
        <taxon>Cyclotella</taxon>
    </lineage>
</organism>
<dbReference type="Proteomes" id="UP001530400">
    <property type="component" value="Unassembled WGS sequence"/>
</dbReference>
<accession>A0ABD3N643</accession>
<evidence type="ECO:0000256" key="8">
    <source>
        <dbReference type="ARBA" id="ARBA00022777"/>
    </source>
</evidence>
<keyword evidence="14" id="KW-1185">Reference proteome</keyword>
<dbReference type="GO" id="GO:0005524">
    <property type="term" value="F:ATP binding"/>
    <property type="evidence" value="ECO:0007669"/>
    <property type="project" value="UniProtKB-KW"/>
</dbReference>
<dbReference type="GO" id="GO:0015937">
    <property type="term" value="P:coenzyme A biosynthetic process"/>
    <property type="evidence" value="ECO:0007669"/>
    <property type="project" value="UniProtKB-KW"/>
</dbReference>
<evidence type="ECO:0000256" key="10">
    <source>
        <dbReference type="ARBA" id="ARBA00022993"/>
    </source>
</evidence>
<evidence type="ECO:0000256" key="2">
    <source>
        <dbReference type="ARBA" id="ARBA00004496"/>
    </source>
</evidence>
<dbReference type="GO" id="GO:0005737">
    <property type="term" value="C:cytoplasm"/>
    <property type="evidence" value="ECO:0007669"/>
    <property type="project" value="UniProtKB-SubCell"/>
</dbReference>
<evidence type="ECO:0000313" key="13">
    <source>
        <dbReference type="EMBL" id="KAL3771332.1"/>
    </source>
</evidence>
<proteinExistence type="inferred from homology"/>
<evidence type="ECO:0000256" key="11">
    <source>
        <dbReference type="ARBA" id="ARBA00060870"/>
    </source>
</evidence>
<evidence type="ECO:0000256" key="7">
    <source>
        <dbReference type="ARBA" id="ARBA00022741"/>
    </source>
</evidence>
<comment type="similarity">
    <text evidence="11">Belongs to the type II pantothenate kinase family.</text>
</comment>
<dbReference type="EC" id="2.7.1.33" evidence="4"/>
<keyword evidence="5" id="KW-0963">Cytoplasm</keyword>
<keyword evidence="6" id="KW-0808">Transferase</keyword>
<keyword evidence="9" id="KW-0067">ATP-binding</keyword>
<dbReference type="SUPFAM" id="SSF53067">
    <property type="entry name" value="Actin-like ATPase domain"/>
    <property type="match status" value="3"/>
</dbReference>
<sequence length="744" mass="82908">MSKISAWSSAWLPFLAGAASASLLWTAIYLKYELYLLGTEIDYDSDDDGEQDSDDEEPQSNVRRKRLMRWPWDKLRNTVIHASTALLHISNDAPDLETERSAKDKTGHPCIGAIFGLDVGGTLTKLVYFEEQIHEYKRTESSYHTGGLMHHRKTEQYHAAASAFQVLQARTDTMKQHDDDSNTDLHRLMHQRIESVPDRLDEFASSYNIINSGNGEALSPTSHDTWVSPGSVDLEEYEFRTFKREASASSGNDYNSPTSTAAAATTTTTATTTTIQQHPDSPTPPIKKSMSLVDIPKSNQHAEALNNFYSFARRLDTYQTAVKEKELSYYSRKLRGQFHFIRFETRHMQNAMNLMRINNFHQNIKEIGATGGGAHKYANEWDKNLGIQMAKQDEMDSLVAGMQFVMSDIVGECYTFKPNDWKEESSSSSSVPTEEPENTMSAAATAAAVNGSLRKTPSQNSIASSDCCDVTTAAGTEQYSDPLPILTEEPKPRIDQWWTSKKVQRDNVMGAHAYPYLLVSIGTGVSILRVDGPRQHERVSGSTIGGGTYWGLCRLLTGSDSFSDVLNLAMKGDPSKVDMMVGDIYGKNSDALEKIGLPSDIVASSFGKLVAKQNPSEDVKEEDLARALLLMVTNNIGQVAHLNARLHNTARIYFVGTFLQHNTISQQRLAHAIDYWSKGEMEAQFLEHEGYFGALGAFLLNHGIEGDVVTGADPHHVRPRSSRGKKRPWIKMHHRSNSMNFTEL</sequence>
<dbReference type="InterPro" id="IPR004567">
    <property type="entry name" value="Type_II_PanK"/>
</dbReference>
<dbReference type="EMBL" id="JALLPJ020001289">
    <property type="protein sequence ID" value="KAL3771332.1"/>
    <property type="molecule type" value="Genomic_DNA"/>
</dbReference>
<dbReference type="Gene3D" id="3.30.420.40">
    <property type="match status" value="1"/>
</dbReference>
<comment type="caution">
    <text evidence="13">The sequence shown here is derived from an EMBL/GenBank/DDBJ whole genome shotgun (WGS) entry which is preliminary data.</text>
</comment>
<feature type="compositionally biased region" description="Low complexity" evidence="12">
    <location>
        <begin position="260"/>
        <end position="274"/>
    </location>
</feature>
<keyword evidence="8" id="KW-0418">Kinase</keyword>
<comment type="catalytic activity">
    <reaction evidence="1">
        <text>(R)-pantothenate + ATP = (R)-4'-phosphopantothenate + ADP + H(+)</text>
        <dbReference type="Rhea" id="RHEA:16373"/>
        <dbReference type="ChEBI" id="CHEBI:10986"/>
        <dbReference type="ChEBI" id="CHEBI:15378"/>
        <dbReference type="ChEBI" id="CHEBI:29032"/>
        <dbReference type="ChEBI" id="CHEBI:30616"/>
        <dbReference type="ChEBI" id="CHEBI:456216"/>
        <dbReference type="EC" id="2.7.1.33"/>
    </reaction>
</comment>
<dbReference type="InterPro" id="IPR043129">
    <property type="entry name" value="ATPase_NBD"/>
</dbReference>
<feature type="region of interest" description="Disordered" evidence="12">
    <location>
        <begin position="421"/>
        <end position="442"/>
    </location>
</feature>
<keyword evidence="10" id="KW-0173">Coenzyme A biosynthesis</keyword>
<feature type="region of interest" description="Disordered" evidence="12">
    <location>
        <begin position="246"/>
        <end position="286"/>
    </location>
</feature>
<feature type="compositionally biased region" description="Polar residues" evidence="12">
    <location>
        <begin position="247"/>
        <end position="259"/>
    </location>
</feature>
<evidence type="ECO:0000256" key="6">
    <source>
        <dbReference type="ARBA" id="ARBA00022679"/>
    </source>
</evidence>
<dbReference type="CDD" id="cd24122">
    <property type="entry name" value="ASKHA_NBD_PanK-II_Pank1-like"/>
    <property type="match status" value="1"/>
</dbReference>
<dbReference type="PANTHER" id="PTHR12280:SF30">
    <property type="entry name" value="FUMBLE"/>
    <property type="match status" value="1"/>
</dbReference>
<evidence type="ECO:0000256" key="9">
    <source>
        <dbReference type="ARBA" id="ARBA00022840"/>
    </source>
</evidence>
<dbReference type="Gene3D" id="3.30.420.510">
    <property type="match status" value="2"/>
</dbReference>
<evidence type="ECO:0000256" key="5">
    <source>
        <dbReference type="ARBA" id="ARBA00022490"/>
    </source>
</evidence>
<protein>
    <recommendedName>
        <fullName evidence="4">pantothenate kinase</fullName>
        <ecNumber evidence="4">2.7.1.33</ecNumber>
    </recommendedName>
</protein>
<reference evidence="13 14" key="1">
    <citation type="submission" date="2024-10" db="EMBL/GenBank/DDBJ databases">
        <title>Updated reference genomes for cyclostephanoid diatoms.</title>
        <authorList>
            <person name="Roberts W.R."/>
            <person name="Alverson A.J."/>
        </authorList>
    </citation>
    <scope>NUCLEOTIDE SEQUENCE [LARGE SCALE GENOMIC DNA]</scope>
    <source>
        <strain evidence="13 14">AJA010-31</strain>
    </source>
</reference>
<gene>
    <name evidence="13" type="ORF">ACHAWO_005398</name>
</gene>
<dbReference type="AlphaFoldDB" id="A0ABD3N643"/>
<evidence type="ECO:0000313" key="14">
    <source>
        <dbReference type="Proteomes" id="UP001530400"/>
    </source>
</evidence>
<comment type="subcellular location">
    <subcellularLocation>
        <location evidence="2">Cytoplasm</location>
    </subcellularLocation>
</comment>
<keyword evidence="7" id="KW-0547">Nucleotide-binding</keyword>
<name>A0ABD3N643_9STRA</name>
<dbReference type="FunFam" id="3.30.420.40:FF:000025">
    <property type="entry name" value="pantothenate kinase 2, mitochondrial"/>
    <property type="match status" value="1"/>
</dbReference>
<evidence type="ECO:0000256" key="4">
    <source>
        <dbReference type="ARBA" id="ARBA00012102"/>
    </source>
</evidence>
<evidence type="ECO:0000256" key="12">
    <source>
        <dbReference type="SAM" id="MobiDB-lite"/>
    </source>
</evidence>
<evidence type="ECO:0000256" key="3">
    <source>
        <dbReference type="ARBA" id="ARBA00005225"/>
    </source>
</evidence>
<evidence type="ECO:0000256" key="1">
    <source>
        <dbReference type="ARBA" id="ARBA00001206"/>
    </source>
</evidence>
<comment type="pathway">
    <text evidence="3">Cofactor biosynthesis; coenzyme A biosynthesis; CoA from (R)-pantothenate: step 1/5.</text>
</comment>